<dbReference type="EMBL" id="SJPH01000002">
    <property type="protein sequence ID" value="TWT47400.1"/>
    <property type="molecule type" value="Genomic_DNA"/>
</dbReference>
<organism evidence="3 4">
    <name type="scientific">Botrimarina hoheduenensis</name>
    <dbReference type="NCBI Taxonomy" id="2528000"/>
    <lineage>
        <taxon>Bacteria</taxon>
        <taxon>Pseudomonadati</taxon>
        <taxon>Planctomycetota</taxon>
        <taxon>Planctomycetia</taxon>
        <taxon>Pirellulales</taxon>
        <taxon>Lacipirellulaceae</taxon>
        <taxon>Botrimarina</taxon>
    </lineage>
</organism>
<dbReference type="PANTHER" id="PTHR43685">
    <property type="entry name" value="GLYCOSYLTRANSFERASE"/>
    <property type="match status" value="1"/>
</dbReference>
<dbReference type="Proteomes" id="UP000318995">
    <property type="component" value="Unassembled WGS sequence"/>
</dbReference>
<dbReference type="OrthoDB" id="396512at2"/>
<sequence>MRLSCLINNYNYGRYLADAVESALNQTTPFDEVIVVDDGSDDHSAGVLAAMANRCERVRVIHKPNGGQLSSFHTGFENSTGDVIFFLDADDVFAENYVERMVAVYESRPEVDYAFCGRHLFGRVEQIDRPYEVETDLGYSTAVVALGRFWLGASTSCVSLRRSTLQQILPAPELEPSWAINADVCLAYGASLAGARKYCVPEPLVGYRVHSANRYYGRGEDASGKYQRRLKTHALVEYYVRRFGYDHAELARLLHLEFATIPAPSRTQYKRYVRTALAAPTSIWRRLWQTLQMRRHYRSKQTAAARAAKESTTVRKAAIPPTARAA</sequence>
<dbReference type="SUPFAM" id="SSF53448">
    <property type="entry name" value="Nucleotide-diphospho-sugar transferases"/>
    <property type="match status" value="1"/>
</dbReference>
<keyword evidence="3" id="KW-0328">Glycosyltransferase</keyword>
<dbReference type="InterPro" id="IPR050834">
    <property type="entry name" value="Glycosyltransf_2"/>
</dbReference>
<dbReference type="Gene3D" id="3.90.550.10">
    <property type="entry name" value="Spore Coat Polysaccharide Biosynthesis Protein SpsA, Chain A"/>
    <property type="match status" value="1"/>
</dbReference>
<dbReference type="Pfam" id="PF00535">
    <property type="entry name" value="Glycos_transf_2"/>
    <property type="match status" value="1"/>
</dbReference>
<evidence type="ECO:0000313" key="4">
    <source>
        <dbReference type="Proteomes" id="UP000318995"/>
    </source>
</evidence>
<dbReference type="InterPro" id="IPR029044">
    <property type="entry name" value="Nucleotide-diphossugar_trans"/>
</dbReference>
<dbReference type="CDD" id="cd00761">
    <property type="entry name" value="Glyco_tranf_GTA_type"/>
    <property type="match status" value="1"/>
</dbReference>
<keyword evidence="4" id="KW-1185">Reference proteome</keyword>
<keyword evidence="3" id="KW-0808">Transferase</keyword>
<evidence type="ECO:0000259" key="2">
    <source>
        <dbReference type="Pfam" id="PF00535"/>
    </source>
</evidence>
<comment type="caution">
    <text evidence="3">The sequence shown here is derived from an EMBL/GenBank/DDBJ whole genome shotgun (WGS) entry which is preliminary data.</text>
</comment>
<dbReference type="InterPro" id="IPR001173">
    <property type="entry name" value="Glyco_trans_2-like"/>
</dbReference>
<dbReference type="AlphaFoldDB" id="A0A5C5W9R6"/>
<evidence type="ECO:0000256" key="1">
    <source>
        <dbReference type="SAM" id="MobiDB-lite"/>
    </source>
</evidence>
<dbReference type="GO" id="GO:0016757">
    <property type="term" value="F:glycosyltransferase activity"/>
    <property type="evidence" value="ECO:0007669"/>
    <property type="project" value="UniProtKB-KW"/>
</dbReference>
<proteinExistence type="predicted"/>
<accession>A0A5C5W9R6</accession>
<feature type="domain" description="Glycosyltransferase 2-like" evidence="2">
    <location>
        <begin position="4"/>
        <end position="167"/>
    </location>
</feature>
<reference evidence="3 4" key="1">
    <citation type="submission" date="2019-02" db="EMBL/GenBank/DDBJ databases">
        <title>Deep-cultivation of Planctomycetes and their phenomic and genomic characterization uncovers novel biology.</title>
        <authorList>
            <person name="Wiegand S."/>
            <person name="Jogler M."/>
            <person name="Boedeker C."/>
            <person name="Pinto D."/>
            <person name="Vollmers J."/>
            <person name="Rivas-Marin E."/>
            <person name="Kohn T."/>
            <person name="Peeters S.H."/>
            <person name="Heuer A."/>
            <person name="Rast P."/>
            <person name="Oberbeckmann S."/>
            <person name="Bunk B."/>
            <person name="Jeske O."/>
            <person name="Meyerdierks A."/>
            <person name="Storesund J.E."/>
            <person name="Kallscheuer N."/>
            <person name="Luecker S."/>
            <person name="Lage O.M."/>
            <person name="Pohl T."/>
            <person name="Merkel B.J."/>
            <person name="Hornburger P."/>
            <person name="Mueller R.-W."/>
            <person name="Bruemmer F."/>
            <person name="Labrenz M."/>
            <person name="Spormann A.M."/>
            <person name="Op Den Camp H."/>
            <person name="Overmann J."/>
            <person name="Amann R."/>
            <person name="Jetten M.S.M."/>
            <person name="Mascher T."/>
            <person name="Medema M.H."/>
            <person name="Devos D.P."/>
            <person name="Kaster A.-K."/>
            <person name="Ovreas L."/>
            <person name="Rohde M."/>
            <person name="Galperin M.Y."/>
            <person name="Jogler C."/>
        </authorList>
    </citation>
    <scope>NUCLEOTIDE SEQUENCE [LARGE SCALE GENOMIC DNA]</scope>
    <source>
        <strain evidence="3 4">Pla111</strain>
    </source>
</reference>
<gene>
    <name evidence="3" type="primary">epsJ</name>
    <name evidence="3" type="ORF">Pla111_10140</name>
</gene>
<dbReference type="RefSeq" id="WP_146571987.1">
    <property type="nucleotide sequence ID" value="NZ_SJPH01000002.1"/>
</dbReference>
<dbReference type="EC" id="2.4.-.-" evidence="3"/>
<dbReference type="PANTHER" id="PTHR43685:SF11">
    <property type="entry name" value="GLYCOSYLTRANSFERASE TAGX-RELATED"/>
    <property type="match status" value="1"/>
</dbReference>
<name>A0A5C5W9R6_9BACT</name>
<protein>
    <submittedName>
        <fullName evidence="3">Putative glycosyltransferase EpsJ</fullName>
        <ecNumber evidence="3">2.4.-.-</ecNumber>
    </submittedName>
</protein>
<evidence type="ECO:0000313" key="3">
    <source>
        <dbReference type="EMBL" id="TWT47400.1"/>
    </source>
</evidence>
<feature type="region of interest" description="Disordered" evidence="1">
    <location>
        <begin position="302"/>
        <end position="326"/>
    </location>
</feature>